<comment type="caution">
    <text evidence="2">The sequence shown here is derived from an EMBL/GenBank/DDBJ whole genome shotgun (WGS) entry which is preliminary data.</text>
</comment>
<feature type="transmembrane region" description="Helical" evidence="1">
    <location>
        <begin position="20"/>
        <end position="44"/>
    </location>
</feature>
<organism evidence="2 3">
    <name type="scientific">Lupinus luteus</name>
    <name type="common">European yellow lupine</name>
    <dbReference type="NCBI Taxonomy" id="3873"/>
    <lineage>
        <taxon>Eukaryota</taxon>
        <taxon>Viridiplantae</taxon>
        <taxon>Streptophyta</taxon>
        <taxon>Embryophyta</taxon>
        <taxon>Tracheophyta</taxon>
        <taxon>Spermatophyta</taxon>
        <taxon>Magnoliopsida</taxon>
        <taxon>eudicotyledons</taxon>
        <taxon>Gunneridae</taxon>
        <taxon>Pentapetalae</taxon>
        <taxon>rosids</taxon>
        <taxon>fabids</taxon>
        <taxon>Fabales</taxon>
        <taxon>Fabaceae</taxon>
        <taxon>Papilionoideae</taxon>
        <taxon>50 kb inversion clade</taxon>
        <taxon>genistoids sensu lato</taxon>
        <taxon>core genistoids</taxon>
        <taxon>Genisteae</taxon>
        <taxon>Lupinus</taxon>
    </lineage>
</organism>
<protein>
    <recommendedName>
        <fullName evidence="4">Transmembrane protein</fullName>
    </recommendedName>
</protein>
<dbReference type="PANTHER" id="PTHR33237:SF31">
    <property type="entry name" value="F2P16.13 PROTEIN"/>
    <property type="match status" value="1"/>
</dbReference>
<reference evidence="2 3" key="1">
    <citation type="submission" date="2024-03" db="EMBL/GenBank/DDBJ databases">
        <authorList>
            <person name="Martinez-Hernandez J."/>
        </authorList>
    </citation>
    <scope>NUCLEOTIDE SEQUENCE [LARGE SCALE GENOMIC DNA]</scope>
</reference>
<evidence type="ECO:0000256" key="1">
    <source>
        <dbReference type="SAM" id="Phobius"/>
    </source>
</evidence>
<evidence type="ECO:0000313" key="2">
    <source>
        <dbReference type="EMBL" id="CAL0317684.1"/>
    </source>
</evidence>
<keyword evidence="3" id="KW-1185">Reference proteome</keyword>
<keyword evidence="1" id="KW-0472">Membrane</keyword>
<accession>A0AAV1X8V5</accession>
<name>A0AAV1X8V5_LUPLU</name>
<dbReference type="EMBL" id="CAXHTB010000013">
    <property type="protein sequence ID" value="CAL0317684.1"/>
    <property type="molecule type" value="Genomic_DNA"/>
</dbReference>
<evidence type="ECO:0000313" key="3">
    <source>
        <dbReference type="Proteomes" id="UP001497480"/>
    </source>
</evidence>
<keyword evidence="1" id="KW-0812">Transmembrane</keyword>
<evidence type="ECO:0008006" key="4">
    <source>
        <dbReference type="Google" id="ProtNLM"/>
    </source>
</evidence>
<keyword evidence="1" id="KW-1133">Transmembrane helix</keyword>
<gene>
    <name evidence="2" type="ORF">LLUT_LOCUS18744</name>
</gene>
<proteinExistence type="predicted"/>
<sequence>MARPLHFTSHMHNLQFSTMPMIMSLFFVVLAVLFAFSIVTFLCGTRKMRNKNHKTSETVETPTGSNDSKFISKLNSNLSSRALSMVKMLSWKKVEVEGDGEGDYGDKDEEVLWRKNILMGERCRPIDFSGKILYDSEGSMLPDLCNQNEEYQH</sequence>
<dbReference type="PANTHER" id="PTHR33237">
    <property type="entry name" value="F2P16.13 PROTEIN-RELATED"/>
    <property type="match status" value="1"/>
</dbReference>
<dbReference type="AlphaFoldDB" id="A0AAV1X8V5"/>
<dbReference type="Proteomes" id="UP001497480">
    <property type="component" value="Unassembled WGS sequence"/>
</dbReference>